<keyword evidence="2" id="KW-0472">Membrane</keyword>
<dbReference type="RefSeq" id="WP_014426203.1">
    <property type="nucleotide sequence ID" value="NC_017074.1"/>
</dbReference>
<evidence type="ECO:0000313" key="3">
    <source>
        <dbReference type="EMBL" id="BAL85185.1"/>
    </source>
</evidence>
<accession>I0GWP8</accession>
<feature type="region of interest" description="Disordered" evidence="1">
    <location>
        <begin position="60"/>
        <end position="87"/>
    </location>
</feature>
<dbReference type="Proteomes" id="UP000007887">
    <property type="component" value="Plasmid pSRC5"/>
</dbReference>
<name>I0GWP8_SELRL</name>
<feature type="transmembrane region" description="Helical" evidence="2">
    <location>
        <begin position="40"/>
        <end position="57"/>
    </location>
</feature>
<dbReference type="PATRIC" id="fig|927704.6.peg.3528"/>
<feature type="compositionally biased region" description="Basic and acidic residues" evidence="1">
    <location>
        <begin position="73"/>
        <end position="87"/>
    </location>
</feature>
<geneLocation type="plasmid" evidence="3 4">
    <name>pSRC5</name>
</geneLocation>
<evidence type="ECO:0000313" key="4">
    <source>
        <dbReference type="Proteomes" id="UP000007887"/>
    </source>
</evidence>
<evidence type="ECO:0000256" key="2">
    <source>
        <dbReference type="SAM" id="Phobius"/>
    </source>
</evidence>
<evidence type="ECO:0000256" key="1">
    <source>
        <dbReference type="SAM" id="MobiDB-lite"/>
    </source>
</evidence>
<dbReference type="HOGENOM" id="CLU_1194222_0_0_9"/>
<dbReference type="AlphaFoldDB" id="I0GWP8"/>
<keyword evidence="3" id="KW-0614">Plasmid</keyword>
<keyword evidence="2" id="KW-1133">Transmembrane helix</keyword>
<organism evidence="3 4">
    <name type="scientific">Selenomonas ruminantium subsp. lactilytica (strain NBRC 103574 / TAM6421)</name>
    <dbReference type="NCBI Taxonomy" id="927704"/>
    <lineage>
        <taxon>Bacteria</taxon>
        <taxon>Bacillati</taxon>
        <taxon>Bacillota</taxon>
        <taxon>Negativicutes</taxon>
        <taxon>Selenomonadales</taxon>
        <taxon>Selenomonadaceae</taxon>
        <taxon>Selenomonas</taxon>
    </lineage>
</organism>
<dbReference type="EMBL" id="AP012301">
    <property type="protein sequence ID" value="BAL85185.1"/>
    <property type="molecule type" value="Genomic_DNA"/>
</dbReference>
<reference evidence="3 4" key="1">
    <citation type="submission" date="2011-10" db="EMBL/GenBank/DDBJ databases">
        <title>Whole genome sequence of Selenomonas ruminantium subsp. lactilytica TAM6421.</title>
        <authorList>
            <person name="Oguchi A."/>
            <person name="Ankai A."/>
            <person name="Kaneko J."/>
            <person name="Yamada-Narita S."/>
            <person name="Fukui S."/>
            <person name="Takahashi M."/>
            <person name="Onodera T."/>
            <person name="Kojima S."/>
            <person name="Fushimi T."/>
            <person name="Abe N."/>
            <person name="Kamio Y."/>
            <person name="Yamazaki S."/>
            <person name="Fujita N."/>
        </authorList>
    </citation>
    <scope>NUCLEOTIDE SEQUENCE [LARGE SCALE GENOMIC DNA]</scope>
    <source>
        <strain evidence="4">NBRC 103574 / TAM6421</strain>
        <plasmid evidence="3 4">pSRC5</plasmid>
    </source>
</reference>
<protein>
    <submittedName>
        <fullName evidence="3">Uncharacterized protein</fullName>
    </submittedName>
</protein>
<dbReference type="OrthoDB" id="2940519at2"/>
<sequence length="232" mass="25910">MNTFFGLLVLLAMVAGGYFLVKLIICVLKGGDKKFYSKRLAIAVVVFLIGGIGAAATQSPERKAANEAQRQVQEQKKQQQLAEKKAKEEADKKALEEQKALEEEARAAAEARRNTPEGKIEDKLREYVKGYDETTIDSITLNPDLGTEKDGDYVALVRLTWNRKNSGKMSREMLEMFSSDMAAKAYEDLPDVQELAVFWTVPYLNGSAKVSFERTSGGMKFTDKVFDKGFNE</sequence>
<proteinExistence type="predicted"/>
<feature type="transmembrane region" description="Helical" evidence="2">
    <location>
        <begin position="6"/>
        <end position="28"/>
    </location>
</feature>
<keyword evidence="2" id="KW-0812">Transmembrane</keyword>
<dbReference type="KEGG" id="sri:SELR_pSRC500110"/>
<gene>
    <name evidence="3" type="ordered locus">SELR_pSRC500110</name>
</gene>